<keyword evidence="1" id="KW-0934">Plastid</keyword>
<accession>A0A1Z1MCQ8</accession>
<proteinExistence type="predicted"/>
<keyword evidence="1" id="KW-0150">Chloroplast</keyword>
<dbReference type="EMBL" id="MF101430">
    <property type="protein sequence ID" value="ARW63877.1"/>
    <property type="molecule type" value="Genomic_DNA"/>
</dbReference>
<evidence type="ECO:0000313" key="1">
    <source>
        <dbReference type="EMBL" id="ARW63877.1"/>
    </source>
</evidence>
<geneLocation type="chloroplast" evidence="1"/>
<organism evidence="1">
    <name type="scientific">Alsidium seaforthii</name>
    <dbReference type="NCBI Taxonomy" id="2007182"/>
    <lineage>
        <taxon>Eukaryota</taxon>
        <taxon>Rhodophyta</taxon>
        <taxon>Florideophyceae</taxon>
        <taxon>Rhodymeniophycidae</taxon>
        <taxon>Ceramiales</taxon>
        <taxon>Rhodomelaceae</taxon>
        <taxon>Polysiphonioideae</taxon>
        <taxon>Alsidium</taxon>
    </lineage>
</organism>
<sequence>MLESYINMNKFVLIYKGPFEVFIGACDNCALQGKISYNTL</sequence>
<dbReference type="GeneID" id="33357085"/>
<dbReference type="AlphaFoldDB" id="A0A1Z1MCQ8"/>
<dbReference type="RefSeq" id="YP_009395109.1">
    <property type="nucleotide sequence ID" value="NC_035276.1"/>
</dbReference>
<gene>
    <name evidence="1" type="primary">orf40</name>
</gene>
<protein>
    <submittedName>
        <fullName evidence="1">Uncharacterized protein</fullName>
    </submittedName>
</protein>
<name>A0A1Z1MCQ8_9FLOR</name>
<reference evidence="1" key="1">
    <citation type="journal article" date="2017" name="J. Phycol.">
        <title>Analysis of chloroplast genomes and a supermatrix inform reclassification of the Rhodomelaceae (Rhodophyta).</title>
        <authorList>
            <person name="Diaz-Tapia P."/>
            <person name="Maggs C.A."/>
            <person name="West J.A."/>
            <person name="Verbruggen H."/>
        </authorList>
    </citation>
    <scope>NUCLEOTIDE SEQUENCE</scope>
    <source>
        <strain evidence="1">PD644</strain>
    </source>
</reference>